<dbReference type="GO" id="GO:0043495">
    <property type="term" value="F:protein-membrane adaptor activity"/>
    <property type="evidence" value="ECO:0007669"/>
    <property type="project" value="TreeGrafter"/>
</dbReference>
<comment type="similarity">
    <text evidence="2 9">Belongs to the WRB/GET1 family.</text>
</comment>
<keyword evidence="4 9" id="KW-0812">Transmembrane</keyword>
<reference evidence="12" key="1">
    <citation type="submission" date="2020-04" db="EMBL/GenBank/DDBJ databases">
        <title>Analysis of mating type loci in Filobasidium floriforme.</title>
        <authorList>
            <person name="Nowrousian M."/>
        </authorList>
    </citation>
    <scope>NUCLEOTIDE SEQUENCE</scope>
    <source>
        <strain evidence="12">CBS 6242</strain>
    </source>
</reference>
<accession>A0A8K0JNB3</accession>
<dbReference type="FunFam" id="1.10.287.660:FF:000006">
    <property type="entry name" value="Protein GET1"/>
    <property type="match status" value="1"/>
</dbReference>
<evidence type="ECO:0000256" key="10">
    <source>
        <dbReference type="SAM" id="MobiDB-lite"/>
    </source>
</evidence>
<comment type="caution">
    <text evidence="9">Lacks conserved residue(s) required for the propagation of feature annotation.</text>
</comment>
<feature type="topological domain" description="Lumenal" evidence="9">
    <location>
        <begin position="1"/>
        <end position="3"/>
    </location>
</feature>
<feature type="region of interest" description="Disordered" evidence="10">
    <location>
        <begin position="194"/>
        <end position="232"/>
    </location>
</feature>
<evidence type="ECO:0008006" key="14">
    <source>
        <dbReference type="Google" id="ProtNLM"/>
    </source>
</evidence>
<dbReference type="AlphaFoldDB" id="A0A8K0JNB3"/>
<dbReference type="InterPro" id="IPR028945">
    <property type="entry name" value="Get1"/>
</dbReference>
<evidence type="ECO:0000256" key="2">
    <source>
        <dbReference type="ARBA" id="ARBA00010799"/>
    </source>
</evidence>
<evidence type="ECO:0000256" key="8">
    <source>
        <dbReference type="ARBA" id="ARBA00023136"/>
    </source>
</evidence>
<dbReference type="HAMAP" id="MF_03113">
    <property type="entry name" value="Get1"/>
    <property type="match status" value="1"/>
</dbReference>
<keyword evidence="6 9" id="KW-1133">Transmembrane helix</keyword>
<dbReference type="InterPro" id="IPR029012">
    <property type="entry name" value="Helix_hairpin_bin_sf"/>
</dbReference>
<gene>
    <name evidence="9" type="primary">GET1</name>
    <name evidence="12" type="ORF">FFLO_02829</name>
</gene>
<dbReference type="InterPro" id="IPR027538">
    <property type="entry name" value="Get1_fungi"/>
</dbReference>
<evidence type="ECO:0000256" key="4">
    <source>
        <dbReference type="ARBA" id="ARBA00022692"/>
    </source>
</evidence>
<dbReference type="GO" id="GO:0005789">
    <property type="term" value="C:endoplasmic reticulum membrane"/>
    <property type="evidence" value="ECO:0007669"/>
    <property type="project" value="UniProtKB-SubCell"/>
</dbReference>
<evidence type="ECO:0000256" key="5">
    <source>
        <dbReference type="ARBA" id="ARBA00022824"/>
    </source>
</evidence>
<keyword evidence="13" id="KW-1185">Reference proteome</keyword>
<dbReference type="Proteomes" id="UP000812966">
    <property type="component" value="Unassembled WGS sequence"/>
</dbReference>
<keyword evidence="3 9" id="KW-0813">Transport</keyword>
<dbReference type="PANTHER" id="PTHR42650">
    <property type="entry name" value="TAIL-ANCHORED PROTEIN INSERTION RECEPTOR WRB"/>
    <property type="match status" value="1"/>
</dbReference>
<dbReference type="EMBL" id="JABELV010000047">
    <property type="protein sequence ID" value="KAG7558266.1"/>
    <property type="molecule type" value="Genomic_DNA"/>
</dbReference>
<dbReference type="OrthoDB" id="69461at2759"/>
<dbReference type="PANTHER" id="PTHR42650:SF1">
    <property type="entry name" value="GUIDED ENTRY OF TAIL-ANCHORED PROTEINS FACTOR 1"/>
    <property type="match status" value="1"/>
</dbReference>
<dbReference type="Gene3D" id="1.10.287.660">
    <property type="entry name" value="Helix hairpin bin"/>
    <property type="match status" value="1"/>
</dbReference>
<protein>
    <recommendedName>
        <fullName evidence="14">Guided entry of tail-anchored proteins 1</fullName>
    </recommendedName>
</protein>
<keyword evidence="5 9" id="KW-0256">Endoplasmic reticulum</keyword>
<evidence type="ECO:0000313" key="12">
    <source>
        <dbReference type="EMBL" id="KAG7558266.1"/>
    </source>
</evidence>
<evidence type="ECO:0000256" key="9">
    <source>
        <dbReference type="HAMAP-Rule" id="MF_03113"/>
    </source>
</evidence>
<feature type="topological domain" description="Cytoplasmic" evidence="9">
    <location>
        <begin position="170"/>
        <end position="232"/>
    </location>
</feature>
<dbReference type="Pfam" id="PF04420">
    <property type="entry name" value="CHD5"/>
    <property type="match status" value="1"/>
</dbReference>
<proteinExistence type="inferred from homology"/>
<sequence length="232" mass="25835">MELGLLILLVIFATNVVSWIGKSVLVELAFAAYQPFFLRPSYTKQRALKKEILANKAELNATSSQDQFAKWAKLRRKLDKGLADLEKLNGSLSSHRSRFTSLFSTLLYVFTSGLQLVLCWYYRRQPVFWLPYGWTPNAVSWLLSFGGGPKGSISVTAWSFICKRVISTFEDLVKEWIPEVMTMFSKASPAASASAKSDSKAEPKLTAPVPASASTTSEKKPVPIEDDVIEVD</sequence>
<evidence type="ECO:0000256" key="7">
    <source>
        <dbReference type="ARBA" id="ARBA00023054"/>
    </source>
</evidence>
<evidence type="ECO:0000256" key="1">
    <source>
        <dbReference type="ARBA" id="ARBA00004477"/>
    </source>
</evidence>
<dbReference type="GO" id="GO:0043529">
    <property type="term" value="C:GET complex"/>
    <property type="evidence" value="ECO:0007669"/>
    <property type="project" value="InterPro"/>
</dbReference>
<name>A0A8K0JNB3_9TREE</name>
<evidence type="ECO:0000256" key="11">
    <source>
        <dbReference type="SAM" id="Phobius"/>
    </source>
</evidence>
<evidence type="ECO:0000256" key="6">
    <source>
        <dbReference type="ARBA" id="ARBA00022989"/>
    </source>
</evidence>
<keyword evidence="8 9" id="KW-0472">Membrane</keyword>
<dbReference type="GO" id="GO:0071816">
    <property type="term" value="P:tail-anchored membrane protein insertion into ER membrane"/>
    <property type="evidence" value="ECO:0007669"/>
    <property type="project" value="InterPro"/>
</dbReference>
<feature type="transmembrane region" description="Helical" evidence="11">
    <location>
        <begin position="102"/>
        <end position="122"/>
    </location>
</feature>
<keyword evidence="7" id="KW-0175">Coiled coil</keyword>
<evidence type="ECO:0000313" key="13">
    <source>
        <dbReference type="Proteomes" id="UP000812966"/>
    </source>
</evidence>
<evidence type="ECO:0000256" key="3">
    <source>
        <dbReference type="ARBA" id="ARBA00022448"/>
    </source>
</evidence>
<comment type="subcellular location">
    <subcellularLocation>
        <location evidence="1">Endoplasmic reticulum membrane</location>
        <topology evidence="1">Multi-pass membrane protein</topology>
    </subcellularLocation>
</comment>
<organism evidence="12 13">
    <name type="scientific">Filobasidium floriforme</name>
    <dbReference type="NCBI Taxonomy" id="5210"/>
    <lineage>
        <taxon>Eukaryota</taxon>
        <taxon>Fungi</taxon>
        <taxon>Dikarya</taxon>
        <taxon>Basidiomycota</taxon>
        <taxon>Agaricomycotina</taxon>
        <taxon>Tremellomycetes</taxon>
        <taxon>Filobasidiales</taxon>
        <taxon>Filobasidiaceae</taxon>
        <taxon>Filobasidium</taxon>
    </lineage>
</organism>
<comment type="caution">
    <text evidence="12">The sequence shown here is derived from an EMBL/GenBank/DDBJ whole genome shotgun (WGS) entry which is preliminary data.</text>
</comment>